<feature type="transmembrane region" description="Helical" evidence="2">
    <location>
        <begin position="20"/>
        <end position="39"/>
    </location>
</feature>
<proteinExistence type="predicted"/>
<dbReference type="InterPro" id="IPR018723">
    <property type="entry name" value="DUF2254_membrane"/>
</dbReference>
<dbReference type="RefSeq" id="WP_425563070.1">
    <property type="nucleotide sequence ID" value="NZ_BAABJY010000002.1"/>
</dbReference>
<organism evidence="3 4">
    <name type="scientific">Luteimonas vadosa</name>
    <dbReference type="NCBI Taxonomy" id="1165507"/>
    <lineage>
        <taxon>Bacteria</taxon>
        <taxon>Pseudomonadati</taxon>
        <taxon>Pseudomonadota</taxon>
        <taxon>Gammaproteobacteria</taxon>
        <taxon>Lysobacterales</taxon>
        <taxon>Lysobacteraceae</taxon>
        <taxon>Luteimonas</taxon>
    </lineage>
</organism>
<keyword evidence="2" id="KW-0812">Transmembrane</keyword>
<gene>
    <name evidence="3" type="ORF">GCM10023332_17340</name>
</gene>
<feature type="transmembrane region" description="Helical" evidence="2">
    <location>
        <begin position="59"/>
        <end position="84"/>
    </location>
</feature>
<evidence type="ECO:0000256" key="2">
    <source>
        <dbReference type="SAM" id="Phobius"/>
    </source>
</evidence>
<reference evidence="4" key="1">
    <citation type="journal article" date="2019" name="Int. J. Syst. Evol. Microbiol.">
        <title>The Global Catalogue of Microorganisms (GCM) 10K type strain sequencing project: providing services to taxonomists for standard genome sequencing and annotation.</title>
        <authorList>
            <consortium name="The Broad Institute Genomics Platform"/>
            <consortium name="The Broad Institute Genome Sequencing Center for Infectious Disease"/>
            <person name="Wu L."/>
            <person name="Ma J."/>
        </authorList>
    </citation>
    <scope>NUCLEOTIDE SEQUENCE [LARGE SCALE GENOMIC DNA]</scope>
    <source>
        <strain evidence="4">JCM 18392</strain>
    </source>
</reference>
<evidence type="ECO:0000313" key="4">
    <source>
        <dbReference type="Proteomes" id="UP001501323"/>
    </source>
</evidence>
<feature type="transmembrane region" description="Helical" evidence="2">
    <location>
        <begin position="135"/>
        <end position="156"/>
    </location>
</feature>
<dbReference type="Proteomes" id="UP001501323">
    <property type="component" value="Unassembled WGS sequence"/>
</dbReference>
<evidence type="ECO:0000313" key="3">
    <source>
        <dbReference type="EMBL" id="GAA4865711.1"/>
    </source>
</evidence>
<name>A0ABP9E4G9_9GAMM</name>
<comment type="caution">
    <text evidence="3">The sequence shown here is derived from an EMBL/GenBank/DDBJ whole genome shotgun (WGS) entry which is preliminary data.</text>
</comment>
<accession>A0ABP9E4G9</accession>
<keyword evidence="2" id="KW-0472">Membrane</keyword>
<keyword evidence="2" id="KW-1133">Transmembrane helix</keyword>
<protein>
    <submittedName>
        <fullName evidence="3">DUF2254 domain-containing protein</fullName>
    </submittedName>
</protein>
<dbReference type="EMBL" id="BAABJY010000002">
    <property type="protein sequence ID" value="GAA4865711.1"/>
    <property type="molecule type" value="Genomic_DNA"/>
</dbReference>
<dbReference type="Pfam" id="PF10011">
    <property type="entry name" value="DUF2254"/>
    <property type="match status" value="1"/>
</dbReference>
<feature type="compositionally biased region" description="Basic and acidic residues" evidence="1">
    <location>
        <begin position="424"/>
        <end position="434"/>
    </location>
</feature>
<feature type="region of interest" description="Disordered" evidence="1">
    <location>
        <begin position="413"/>
        <end position="434"/>
    </location>
</feature>
<sequence length="434" mass="46830">MALTGRWLYVLQRLTKRMWFRASLYCGLAVLTALVGVVVRPVLPPGLAGRFGADSVGNILSILATSMLAVTTFSLATMVSAYGTASQSATPRAANLLIEDNGAQIALATFIGAFLFSIAGLIALSTGIYGDGGRMVLFIASVLVIVVITVTLLRWIEQLSRFGRVGETINLVEAATRRAMHTRAKAPWMGGVPFEGPPPDGVPIEAPDVGYVEHLDMEQLERVAAAHGCNLHVLALPGTLAVPGRPLAIVTTALDEDGLKGVRDAFSIGDSRTFEHDPRYGLVVLNEVAVRALSPAVNDPGTCIDVISTIVRLFVEWSEARARHAGHAEVRFPHVHVPELEEADMYDDVFPSIAREGAHMREIGIKLQKAFIALSRLEYAPMRQPVARHSRETLARAMATMTFEPDRVDLQRTASQGAWATQVPEERPAADGTA</sequence>
<keyword evidence="4" id="KW-1185">Reference proteome</keyword>
<evidence type="ECO:0000256" key="1">
    <source>
        <dbReference type="SAM" id="MobiDB-lite"/>
    </source>
</evidence>
<feature type="transmembrane region" description="Helical" evidence="2">
    <location>
        <begin position="105"/>
        <end position="129"/>
    </location>
</feature>